<sequence length="108" mass="12443">MLSLLDGRHDFPFPKDRDKGYSKDAMKQVLQFQHADRYEKAPETIAIVNAKYQALEVLDLLLTYQRNSRLQSFVGKFKVAELSVALRKQASVLSPLLYDTFNPHDQSK</sequence>
<keyword evidence="2" id="KW-1185">Reference proteome</keyword>
<evidence type="ECO:0000313" key="1">
    <source>
        <dbReference type="EMBL" id="CAL1535477.1"/>
    </source>
</evidence>
<dbReference type="Proteomes" id="UP001497497">
    <property type="component" value="Unassembled WGS sequence"/>
</dbReference>
<organism evidence="1 2">
    <name type="scientific">Lymnaea stagnalis</name>
    <name type="common">Great pond snail</name>
    <name type="synonym">Helix stagnalis</name>
    <dbReference type="NCBI Taxonomy" id="6523"/>
    <lineage>
        <taxon>Eukaryota</taxon>
        <taxon>Metazoa</taxon>
        <taxon>Spiralia</taxon>
        <taxon>Lophotrochozoa</taxon>
        <taxon>Mollusca</taxon>
        <taxon>Gastropoda</taxon>
        <taxon>Heterobranchia</taxon>
        <taxon>Euthyneura</taxon>
        <taxon>Panpulmonata</taxon>
        <taxon>Hygrophila</taxon>
        <taxon>Lymnaeoidea</taxon>
        <taxon>Lymnaeidae</taxon>
        <taxon>Lymnaea</taxon>
    </lineage>
</organism>
<protein>
    <submittedName>
        <fullName evidence="1">Uncharacterized protein</fullName>
    </submittedName>
</protein>
<evidence type="ECO:0000313" key="2">
    <source>
        <dbReference type="Proteomes" id="UP001497497"/>
    </source>
</evidence>
<comment type="caution">
    <text evidence="1">The sequence shown here is derived from an EMBL/GenBank/DDBJ whole genome shotgun (WGS) entry which is preliminary data.</text>
</comment>
<proteinExistence type="predicted"/>
<gene>
    <name evidence="1" type="ORF">GSLYS_00009437001</name>
</gene>
<accession>A0AAV2HNR4</accession>
<reference evidence="1 2" key="1">
    <citation type="submission" date="2024-04" db="EMBL/GenBank/DDBJ databases">
        <authorList>
            <consortium name="Genoscope - CEA"/>
            <person name="William W."/>
        </authorList>
    </citation>
    <scope>NUCLEOTIDE SEQUENCE [LARGE SCALE GENOMIC DNA]</scope>
</reference>
<dbReference type="AlphaFoldDB" id="A0AAV2HNR4"/>
<dbReference type="EMBL" id="CAXITT010000203">
    <property type="protein sequence ID" value="CAL1535477.1"/>
    <property type="molecule type" value="Genomic_DNA"/>
</dbReference>
<name>A0AAV2HNR4_LYMST</name>